<feature type="binding site" evidence="10">
    <location>
        <position position="92"/>
    </location>
    <ligand>
        <name>Mn(2+)</name>
        <dbReference type="ChEBI" id="CHEBI:29035"/>
        <label>2</label>
    </ligand>
</feature>
<reference evidence="13" key="1">
    <citation type="journal article" date="2019" name="Int. J. Syst. Evol. Microbiol.">
        <title>The Global Catalogue of Microorganisms (GCM) 10K type strain sequencing project: providing services to taxonomists for standard genome sequencing and annotation.</title>
        <authorList>
            <consortium name="The Broad Institute Genomics Platform"/>
            <consortium name="The Broad Institute Genome Sequencing Center for Infectious Disease"/>
            <person name="Wu L."/>
            <person name="Ma J."/>
        </authorList>
    </citation>
    <scope>NUCLEOTIDE SEQUENCE [LARGE SCALE GENOMIC DNA]</scope>
    <source>
        <strain evidence="13">JCM 18401</strain>
    </source>
</reference>
<dbReference type="PANTHER" id="PTHR34990">
    <property type="entry name" value="UDP-2,3-DIACYLGLUCOSAMINE HYDROLASE-RELATED"/>
    <property type="match status" value="1"/>
</dbReference>
<evidence type="ECO:0000256" key="8">
    <source>
        <dbReference type="ARBA" id="ARBA00023136"/>
    </source>
</evidence>
<name>A0ABP9E9Y5_9GAMM</name>
<comment type="subcellular location">
    <subcellularLocation>
        <location evidence="10">Cell inner membrane</location>
        <topology evidence="10">Peripheral membrane protein</topology>
        <orientation evidence="10">Cytoplasmic side</orientation>
    </subcellularLocation>
</comment>
<feature type="binding site" evidence="10">
    <location>
        <position position="55"/>
    </location>
    <ligand>
        <name>Mn(2+)</name>
        <dbReference type="ChEBI" id="CHEBI:29035"/>
        <label>2</label>
    </ligand>
</feature>
<feature type="binding site" evidence="10">
    <location>
        <position position="135"/>
    </location>
    <ligand>
        <name>substrate</name>
    </ligand>
</feature>
<keyword evidence="4 10" id="KW-0441">Lipid A biosynthesis</keyword>
<comment type="pathway">
    <text evidence="10">Glycolipid biosynthesis; lipid IV(A) biosynthesis; lipid IV(A) from (3R)-3-hydroxytetradecanoyl-[acyl-carrier-protein] and UDP-N-acetyl-alpha-D-glucosamine: step 4/6.</text>
</comment>
<feature type="binding site" evidence="10">
    <location>
        <position position="24"/>
    </location>
    <ligand>
        <name>Mn(2+)</name>
        <dbReference type="ChEBI" id="CHEBI:29035"/>
        <label>1</label>
    </ligand>
</feature>
<dbReference type="NCBIfam" id="NF003743">
    <property type="entry name" value="PRK05340.1"/>
    <property type="match status" value="1"/>
</dbReference>
<dbReference type="CDD" id="cd07398">
    <property type="entry name" value="MPP_YbbF-LpxH"/>
    <property type="match status" value="1"/>
</dbReference>
<feature type="binding site" evidence="10">
    <location>
        <begin position="92"/>
        <end position="93"/>
    </location>
    <ligand>
        <name>substrate</name>
    </ligand>
</feature>
<evidence type="ECO:0000256" key="6">
    <source>
        <dbReference type="ARBA" id="ARBA00022801"/>
    </source>
</evidence>
<dbReference type="PANTHER" id="PTHR34990:SF1">
    <property type="entry name" value="UDP-2,3-DIACYLGLUCOSAMINE HYDROLASE"/>
    <property type="match status" value="1"/>
</dbReference>
<feature type="domain" description="Calcineurin-like phosphoesterase" evidence="11">
    <location>
        <begin position="16"/>
        <end position="212"/>
    </location>
</feature>
<feature type="binding site" evidence="10">
    <location>
        <position position="127"/>
    </location>
    <ligand>
        <name>Mn(2+)</name>
        <dbReference type="ChEBI" id="CHEBI:29035"/>
        <label>2</label>
    </ligand>
</feature>
<comment type="catalytic activity">
    <reaction evidence="10">
        <text>UDP-2-N,3-O-bis[(3R)-3-hydroxytetradecanoyl]-alpha-D-glucosamine + H2O = 2-N,3-O-bis[(3R)-3-hydroxytetradecanoyl]-alpha-D-glucosaminyl 1-phosphate + UMP + 2 H(+)</text>
        <dbReference type="Rhea" id="RHEA:25213"/>
        <dbReference type="ChEBI" id="CHEBI:15377"/>
        <dbReference type="ChEBI" id="CHEBI:15378"/>
        <dbReference type="ChEBI" id="CHEBI:57865"/>
        <dbReference type="ChEBI" id="CHEBI:57957"/>
        <dbReference type="ChEBI" id="CHEBI:78847"/>
        <dbReference type="EC" id="3.6.1.54"/>
    </reaction>
</comment>
<comment type="function">
    <text evidence="10">Hydrolyzes the pyrophosphate bond of UDP-2,3-diacylglucosamine to yield 2,3-diacylglucosamine 1-phosphate (lipid X) and UMP by catalyzing the attack of water at the alpha-P atom. Involved in the biosynthesis of lipid A, a phosphorylated glycolipid that anchors the lipopolysaccharide to the outer membrane of the cell.</text>
</comment>
<evidence type="ECO:0000313" key="13">
    <source>
        <dbReference type="Proteomes" id="UP001499988"/>
    </source>
</evidence>
<keyword evidence="5 10" id="KW-0479">Metal-binding</keyword>
<dbReference type="InterPro" id="IPR010138">
    <property type="entry name" value="UDP-diacylglucosamine_Hdrlase"/>
</dbReference>
<protein>
    <recommendedName>
        <fullName evidence="10">UDP-2,3-diacylglucosamine hydrolase</fullName>
        <ecNumber evidence="10">3.6.1.54</ecNumber>
    </recommendedName>
    <alternativeName>
        <fullName evidence="10">UDP-2,3-diacylglucosamine diphosphatase</fullName>
    </alternativeName>
</protein>
<accession>A0ABP9E9Y5</accession>
<keyword evidence="3 10" id="KW-0997">Cell inner membrane</keyword>
<evidence type="ECO:0000256" key="9">
    <source>
        <dbReference type="ARBA" id="ARBA00023211"/>
    </source>
</evidence>
<dbReference type="EMBL" id="BAABJZ010000003">
    <property type="protein sequence ID" value="GAA4872161.1"/>
    <property type="molecule type" value="Genomic_DNA"/>
</dbReference>
<dbReference type="EC" id="3.6.1.54" evidence="10"/>
<feature type="binding site" evidence="10">
    <location>
        <position position="22"/>
    </location>
    <ligand>
        <name>Mn(2+)</name>
        <dbReference type="ChEBI" id="CHEBI:29035"/>
        <label>1</label>
    </ligand>
</feature>
<keyword evidence="9 10" id="KW-0464">Manganese</keyword>
<evidence type="ECO:0000256" key="3">
    <source>
        <dbReference type="ARBA" id="ARBA00022519"/>
    </source>
</evidence>
<dbReference type="InterPro" id="IPR043461">
    <property type="entry name" value="LpxH-like"/>
</dbReference>
<keyword evidence="1 10" id="KW-1003">Cell membrane</keyword>
<dbReference type="SUPFAM" id="SSF56300">
    <property type="entry name" value="Metallo-dependent phosphatases"/>
    <property type="match status" value="1"/>
</dbReference>
<dbReference type="InterPro" id="IPR004843">
    <property type="entry name" value="Calcineurin-like_PHP"/>
</dbReference>
<evidence type="ECO:0000313" key="12">
    <source>
        <dbReference type="EMBL" id="GAA4872161.1"/>
    </source>
</evidence>
<evidence type="ECO:0000256" key="10">
    <source>
        <dbReference type="HAMAP-Rule" id="MF_00575"/>
    </source>
</evidence>
<organism evidence="12 13">
    <name type="scientific">Ferrimonas pelagia</name>
    <dbReference type="NCBI Taxonomy" id="1177826"/>
    <lineage>
        <taxon>Bacteria</taxon>
        <taxon>Pseudomonadati</taxon>
        <taxon>Pseudomonadota</taxon>
        <taxon>Gammaproteobacteria</taxon>
        <taxon>Alteromonadales</taxon>
        <taxon>Ferrimonadaceae</taxon>
        <taxon>Ferrimonas</taxon>
    </lineage>
</organism>
<sequence>MQSNARYQGAAVCGPRTLIIGDLHLCPSRPDITAAFARFVEHELENVEALYIVGDLFEFWIGDDDINAFTDQIAQIIQAATAKTQVYFSHGNRDFALGQRFSQRTGMILLPEIACVELYGHTTVILHGDSLCTDDVEYQKFRTLRNKPWFRFVTAAMPLKLRRYLSDRGRAKSKDRAQQDDYQIVDVTEQAVDSVMREYNASRMIHGHTHRPCIHQLDEGRERLVVGDWYSQESVLVLTQDGATLHRSAL</sequence>
<evidence type="ECO:0000256" key="1">
    <source>
        <dbReference type="ARBA" id="ARBA00022475"/>
    </source>
</evidence>
<dbReference type="Pfam" id="PF00149">
    <property type="entry name" value="Metallophos"/>
    <property type="match status" value="1"/>
</dbReference>
<evidence type="ECO:0000256" key="4">
    <source>
        <dbReference type="ARBA" id="ARBA00022556"/>
    </source>
</evidence>
<evidence type="ECO:0000256" key="7">
    <source>
        <dbReference type="ARBA" id="ARBA00023098"/>
    </source>
</evidence>
<keyword evidence="8 10" id="KW-0472">Membrane</keyword>
<keyword evidence="2 10" id="KW-0444">Lipid biosynthesis</keyword>
<comment type="similarity">
    <text evidence="10">Belongs to the LpxH family.</text>
</comment>
<comment type="caution">
    <text evidence="10">Lacks conserved residue(s) required for the propagation of feature annotation.</text>
</comment>
<feature type="binding site" evidence="10">
    <location>
        <position position="210"/>
    </location>
    <ligand>
        <name>Mn(2+)</name>
        <dbReference type="ChEBI" id="CHEBI:29035"/>
        <label>1</label>
    </ligand>
</feature>
<evidence type="ECO:0000256" key="2">
    <source>
        <dbReference type="ARBA" id="ARBA00022516"/>
    </source>
</evidence>
<gene>
    <name evidence="10" type="primary">lpxH</name>
    <name evidence="12" type="ORF">GCM10023333_01150</name>
</gene>
<feature type="binding site" evidence="10">
    <location>
        <position position="55"/>
    </location>
    <ligand>
        <name>Mn(2+)</name>
        <dbReference type="ChEBI" id="CHEBI:29035"/>
        <label>1</label>
    </ligand>
</feature>
<feature type="binding site" evidence="10">
    <location>
        <position position="208"/>
    </location>
    <ligand>
        <name>substrate</name>
    </ligand>
</feature>
<evidence type="ECO:0000256" key="5">
    <source>
        <dbReference type="ARBA" id="ARBA00022723"/>
    </source>
</evidence>
<feature type="binding site" evidence="10">
    <location>
        <position position="208"/>
    </location>
    <ligand>
        <name>Mn(2+)</name>
        <dbReference type="ChEBI" id="CHEBI:29035"/>
        <label>2</label>
    </ligand>
</feature>
<keyword evidence="13" id="KW-1185">Reference proteome</keyword>
<keyword evidence="6 10" id="KW-0378">Hydrolase</keyword>
<proteinExistence type="inferred from homology"/>
<evidence type="ECO:0000259" key="11">
    <source>
        <dbReference type="Pfam" id="PF00149"/>
    </source>
</evidence>
<dbReference type="RefSeq" id="WP_345332203.1">
    <property type="nucleotide sequence ID" value="NZ_BAABJZ010000003.1"/>
</dbReference>
<dbReference type="HAMAP" id="MF_00575">
    <property type="entry name" value="LpxH"/>
    <property type="match status" value="1"/>
</dbReference>
<comment type="caution">
    <text evidence="12">The sequence shown here is derived from an EMBL/GenBank/DDBJ whole genome shotgun (WGS) entry which is preliminary data.</text>
</comment>
<dbReference type="NCBIfam" id="TIGR01854">
    <property type="entry name" value="lipid_A_lpxH"/>
    <property type="match status" value="1"/>
</dbReference>
<dbReference type="Gene3D" id="3.60.21.10">
    <property type="match status" value="1"/>
</dbReference>
<dbReference type="Proteomes" id="UP001499988">
    <property type="component" value="Unassembled WGS sequence"/>
</dbReference>
<comment type="cofactor">
    <cofactor evidence="10">
        <name>Mn(2+)</name>
        <dbReference type="ChEBI" id="CHEBI:29035"/>
    </cofactor>
    <text evidence="10">Binds 2 Mn(2+) ions per subunit in a binuclear metal center.</text>
</comment>
<feature type="binding site" evidence="10">
    <location>
        <position position="173"/>
    </location>
    <ligand>
        <name>substrate</name>
    </ligand>
</feature>
<dbReference type="InterPro" id="IPR029052">
    <property type="entry name" value="Metallo-depent_PP-like"/>
</dbReference>
<keyword evidence="7 10" id="KW-0443">Lipid metabolism</keyword>